<dbReference type="EMBL" id="JASMQC010000008">
    <property type="protein sequence ID" value="KAK1943018.1"/>
    <property type="molecule type" value="Genomic_DNA"/>
</dbReference>
<sequence>MVDQPCRKVLPKKPPKHDVSNAVVPDNQRKRPYRISVTQQLNRRNNTNYESKVFNLTLDNNALRQQVQYLMECRDLYLTRLFLNRQQLEGDVLDVAEKLVNGFSKKGPNLTASQRSRVLSSQNMVDSQDAGGGVHQLVLERGTHIFSHRRWMKISSQVTSFVEEEEDGVSSDASEIRRLCGDSNGCVVEMVGRFTGRIKRDMIAAFYPHVLCDEALVSRLIGYSITCPVRLVFYFDDQRRITRQLAQVDVIASMKPLQMERPEDHAALMGGNKST</sequence>
<accession>A0AAD9GRP8</accession>
<dbReference type="AlphaFoldDB" id="A0AAD9GRP8"/>
<gene>
    <name evidence="1" type="ORF">P3T76_005655</name>
</gene>
<reference evidence="1" key="1">
    <citation type="submission" date="2023-08" db="EMBL/GenBank/DDBJ databases">
        <title>Reference Genome Resource for the Citrus Pathogen Phytophthora citrophthora.</title>
        <authorList>
            <person name="Moller H."/>
            <person name="Coetzee B."/>
            <person name="Rose L.J."/>
            <person name="Van Niekerk J.M."/>
        </authorList>
    </citation>
    <scope>NUCLEOTIDE SEQUENCE</scope>
    <source>
        <strain evidence="1">STE-U-9442</strain>
    </source>
</reference>
<protein>
    <submittedName>
        <fullName evidence="1">Uncharacterized protein</fullName>
    </submittedName>
</protein>
<proteinExistence type="predicted"/>
<evidence type="ECO:0000313" key="1">
    <source>
        <dbReference type="EMBL" id="KAK1943018.1"/>
    </source>
</evidence>
<dbReference type="Proteomes" id="UP001259832">
    <property type="component" value="Unassembled WGS sequence"/>
</dbReference>
<keyword evidence="2" id="KW-1185">Reference proteome</keyword>
<name>A0AAD9GRP8_9STRA</name>
<organism evidence="1 2">
    <name type="scientific">Phytophthora citrophthora</name>
    <dbReference type="NCBI Taxonomy" id="4793"/>
    <lineage>
        <taxon>Eukaryota</taxon>
        <taxon>Sar</taxon>
        <taxon>Stramenopiles</taxon>
        <taxon>Oomycota</taxon>
        <taxon>Peronosporomycetes</taxon>
        <taxon>Peronosporales</taxon>
        <taxon>Peronosporaceae</taxon>
        <taxon>Phytophthora</taxon>
    </lineage>
</organism>
<comment type="caution">
    <text evidence="1">The sequence shown here is derived from an EMBL/GenBank/DDBJ whole genome shotgun (WGS) entry which is preliminary data.</text>
</comment>
<evidence type="ECO:0000313" key="2">
    <source>
        <dbReference type="Proteomes" id="UP001259832"/>
    </source>
</evidence>